<feature type="compositionally biased region" description="Low complexity" evidence="10">
    <location>
        <begin position="1016"/>
        <end position="1029"/>
    </location>
</feature>
<dbReference type="PROSITE" id="PS00028">
    <property type="entry name" value="ZINC_FINGER_C2H2_1"/>
    <property type="match status" value="4"/>
</dbReference>
<dbReference type="GO" id="GO:0000122">
    <property type="term" value="P:negative regulation of transcription by RNA polymerase II"/>
    <property type="evidence" value="ECO:0007669"/>
    <property type="project" value="UniProtKB-ARBA"/>
</dbReference>
<dbReference type="Pfam" id="PF00096">
    <property type="entry name" value="zf-C2H2"/>
    <property type="match status" value="2"/>
</dbReference>
<dbReference type="SUPFAM" id="SSF57667">
    <property type="entry name" value="beta-beta-alpha zinc fingers"/>
    <property type="match status" value="3"/>
</dbReference>
<dbReference type="FunFam" id="3.30.160.60:FF:000100">
    <property type="entry name" value="Zinc finger 45-like"/>
    <property type="match status" value="1"/>
</dbReference>
<keyword evidence="6" id="KW-0238">DNA-binding</keyword>
<dbReference type="InterPro" id="IPR051574">
    <property type="entry name" value="ZnF_E-box_Homeobox"/>
</dbReference>
<feature type="compositionally biased region" description="Polar residues" evidence="10">
    <location>
        <begin position="1036"/>
        <end position="1050"/>
    </location>
</feature>
<dbReference type="EMBL" id="JADWDJ010000019">
    <property type="protein sequence ID" value="KAG5265311.1"/>
    <property type="molecule type" value="Genomic_DNA"/>
</dbReference>
<feature type="region of interest" description="Disordered" evidence="10">
    <location>
        <begin position="946"/>
        <end position="984"/>
    </location>
</feature>
<accession>A0AAV6FV09</accession>
<sequence length="1146" mass="120052">MAEGPRCKRRKQANPRRNGVSNLSNAETGSDSDDEDRLHIAEDDALSSIPPSPGGTNGTANGLVTVKQECCSGEDDGEGEELIQRGETPSNDENGSPDSFSQLLTCPYCSRGYKRHTSLKEHVKLRHEKNDDNYSCTQCSYTFSQKAQLERHMSAHKHGRDQRVLSQSGGSRKFKCSECSKAFKYKHHLKEHLRIHSGEKPYECSNCKKRFSHSGSYSSHISSKKCVPPSVTPTNGLQRPIGAAKPNQTTPPKPQPPPPTRLLLREKVEVGPTQEQRPIKQLKTEPAEVESKPVVTVTGGVAPPPSQQGVVQTLVLPTMGLVQPISINLSDLQSALKLAVDRGGAVVRQVLAGGAANGMGATKVIGQGPGGPRTQTLLVQNPQNPQLLSAISLPMLEHDGTTKIIINYGATHASMAPAPAQTGTAQTAQTGTGQTSSGAPGQTLVQTGPVQTSTGQTGPVKTGTSQVGTGPTVPAKPSPTPVSASVPSAAPSGPAQSGAAKPGSVTVVPLSQSSATGTQAQAQAAPLQIRPSQSGLVQLSLVQTSPGQGPVVRPTLAQLAPALTGPAKLLLAQTTGTRTATRLVRIIPALVPAPQGPLQNAAKPKPPEPEPQGDSTASEPQNNNTTEPQNPALVVQVKVEPGEPEGDEPADGPKQAEEAEEEEEEEGTSAQCPLCDDGFPDPLRELQSCLRDDGPAGSGGVSLRSLLALLKAYSAASSPSEEQLSGAASEARLPLPVQAISLASPSQDPPPCSEPQDCGPTLSSSPGLSATRAPLPSPAAPASPLDLSAAGLLIVKTELDSEGESQAEPLDLSLPRSALLQANANANASASMQQEPLNLSRIKKEEEPATVLSPSNHDNNNNNRVTTLAVATTAAAPVATTTTTIYLSPQTVAPLNIALATRLVAIAEPRAVPCLPSGVVTAAANQKRTILIPQLTYTYTPSNTHNTVILNGDQEDRADSASGVSVGEEPNDTDSTPSPKKRRVQAGQYACDLCDKIFQKSSSLLRHKYEHTERPSNTSTTCISSTRCSGGKPLGRSTTHGSSPTPSYSQHMGHPFSHLLAETISSQPLTHTHTGTLAEARGSEEEEDEDEEEGEAISLDDIRVVCLNFDLFCPIASSSRISVPCCCSAPPRWWNRGPPHSVAPSL</sequence>
<feature type="compositionally biased region" description="Acidic residues" evidence="10">
    <location>
        <begin position="1084"/>
        <end position="1095"/>
    </location>
</feature>
<dbReference type="GO" id="GO:0005634">
    <property type="term" value="C:nucleus"/>
    <property type="evidence" value="ECO:0007669"/>
    <property type="project" value="UniProtKB-SubCell"/>
</dbReference>
<feature type="region of interest" description="Disordered" evidence="10">
    <location>
        <begin position="594"/>
        <end position="679"/>
    </location>
</feature>
<keyword evidence="3" id="KW-0677">Repeat</keyword>
<gene>
    <name evidence="12" type="ORF">AALO_G00240840</name>
</gene>
<feature type="compositionally biased region" description="Polar residues" evidence="10">
    <location>
        <begin position="19"/>
        <end position="29"/>
    </location>
</feature>
<feature type="region of interest" description="Disordered" evidence="10">
    <location>
        <begin position="416"/>
        <end position="512"/>
    </location>
</feature>
<evidence type="ECO:0000256" key="8">
    <source>
        <dbReference type="ARBA" id="ARBA00023242"/>
    </source>
</evidence>
<keyword evidence="7" id="KW-0371">Homeobox</keyword>
<feature type="domain" description="C2H2-type" evidence="11">
    <location>
        <begin position="104"/>
        <end position="132"/>
    </location>
</feature>
<dbReference type="InterPro" id="IPR036236">
    <property type="entry name" value="Znf_C2H2_sf"/>
</dbReference>
<evidence type="ECO:0000256" key="7">
    <source>
        <dbReference type="ARBA" id="ARBA00023155"/>
    </source>
</evidence>
<dbReference type="GO" id="GO:0000978">
    <property type="term" value="F:RNA polymerase II cis-regulatory region sequence-specific DNA binding"/>
    <property type="evidence" value="ECO:0007669"/>
    <property type="project" value="TreeGrafter"/>
</dbReference>
<feature type="compositionally biased region" description="Low complexity" evidence="10">
    <location>
        <begin position="619"/>
        <end position="631"/>
    </location>
</feature>
<evidence type="ECO:0000259" key="11">
    <source>
        <dbReference type="PROSITE" id="PS50157"/>
    </source>
</evidence>
<evidence type="ECO:0000313" key="13">
    <source>
        <dbReference type="Proteomes" id="UP000823561"/>
    </source>
</evidence>
<feature type="region of interest" description="Disordered" evidence="10">
    <location>
        <begin position="1068"/>
        <end position="1096"/>
    </location>
</feature>
<keyword evidence="5" id="KW-0862">Zinc</keyword>
<feature type="compositionally biased region" description="Polar residues" evidence="10">
    <location>
        <begin position="87"/>
        <end position="97"/>
    </location>
</feature>
<dbReference type="Gene3D" id="3.30.160.60">
    <property type="entry name" value="Classic Zinc Finger"/>
    <property type="match status" value="3"/>
</dbReference>
<feature type="compositionally biased region" description="Low complexity" evidence="10">
    <location>
        <begin position="416"/>
        <end position="443"/>
    </location>
</feature>
<comment type="subcellular location">
    <subcellularLocation>
        <location evidence="1">Nucleus</location>
    </subcellularLocation>
</comment>
<organism evidence="12 13">
    <name type="scientific">Alosa alosa</name>
    <name type="common">allis shad</name>
    <dbReference type="NCBI Taxonomy" id="278164"/>
    <lineage>
        <taxon>Eukaryota</taxon>
        <taxon>Metazoa</taxon>
        <taxon>Chordata</taxon>
        <taxon>Craniata</taxon>
        <taxon>Vertebrata</taxon>
        <taxon>Euteleostomi</taxon>
        <taxon>Actinopterygii</taxon>
        <taxon>Neopterygii</taxon>
        <taxon>Teleostei</taxon>
        <taxon>Clupei</taxon>
        <taxon>Clupeiformes</taxon>
        <taxon>Clupeoidei</taxon>
        <taxon>Clupeidae</taxon>
        <taxon>Alosa</taxon>
    </lineage>
</organism>
<keyword evidence="4 9" id="KW-0863">Zinc-finger</keyword>
<dbReference type="Proteomes" id="UP000823561">
    <property type="component" value="Chromosome 19"/>
</dbReference>
<feature type="compositionally biased region" description="Acidic residues" evidence="10">
    <location>
        <begin position="72"/>
        <end position="81"/>
    </location>
</feature>
<dbReference type="GO" id="GO:0000981">
    <property type="term" value="F:DNA-binding transcription factor activity, RNA polymerase II-specific"/>
    <property type="evidence" value="ECO:0007669"/>
    <property type="project" value="TreeGrafter"/>
</dbReference>
<feature type="domain" description="C2H2-type" evidence="11">
    <location>
        <begin position="989"/>
        <end position="1016"/>
    </location>
</feature>
<dbReference type="PANTHER" id="PTHR24391">
    <property type="entry name" value="HISTONE H4 TRANSCRIPTION FACTOR-RELATED"/>
    <property type="match status" value="1"/>
</dbReference>
<feature type="domain" description="C2H2-type" evidence="11">
    <location>
        <begin position="134"/>
        <end position="161"/>
    </location>
</feature>
<dbReference type="AlphaFoldDB" id="A0AAV6FV09"/>
<protein>
    <recommendedName>
        <fullName evidence="11">C2H2-type domain-containing protein</fullName>
    </recommendedName>
</protein>
<dbReference type="FunFam" id="3.30.160.60:FF:000082">
    <property type="entry name" value="Putative zinc finger E-box-binding homeobox 2"/>
    <property type="match status" value="1"/>
</dbReference>
<dbReference type="GO" id="GO:0008270">
    <property type="term" value="F:zinc ion binding"/>
    <property type="evidence" value="ECO:0007669"/>
    <property type="project" value="UniProtKB-KW"/>
</dbReference>
<feature type="compositionally biased region" description="Basic and acidic residues" evidence="10">
    <location>
        <begin position="282"/>
        <end position="291"/>
    </location>
</feature>
<evidence type="ECO:0000256" key="2">
    <source>
        <dbReference type="ARBA" id="ARBA00022723"/>
    </source>
</evidence>
<evidence type="ECO:0000256" key="10">
    <source>
        <dbReference type="SAM" id="MobiDB-lite"/>
    </source>
</evidence>
<comment type="caution">
    <text evidence="12">The sequence shown here is derived from an EMBL/GenBank/DDBJ whole genome shotgun (WGS) entry which is preliminary data.</text>
</comment>
<evidence type="ECO:0000256" key="1">
    <source>
        <dbReference type="ARBA" id="ARBA00004123"/>
    </source>
</evidence>
<evidence type="ECO:0000256" key="3">
    <source>
        <dbReference type="ARBA" id="ARBA00022737"/>
    </source>
</evidence>
<keyword evidence="2" id="KW-0479">Metal-binding</keyword>
<feature type="region of interest" description="Disordered" evidence="10">
    <location>
        <begin position="217"/>
        <end position="291"/>
    </location>
</feature>
<feature type="region of interest" description="Disordered" evidence="10">
    <location>
        <begin position="1"/>
        <end position="97"/>
    </location>
</feature>
<feature type="compositionally biased region" description="Pro residues" evidence="10">
    <location>
        <begin position="249"/>
        <end position="260"/>
    </location>
</feature>
<feature type="region of interest" description="Disordered" evidence="10">
    <location>
        <begin position="741"/>
        <end position="782"/>
    </location>
</feature>
<evidence type="ECO:0000256" key="5">
    <source>
        <dbReference type="ARBA" id="ARBA00022833"/>
    </source>
</evidence>
<dbReference type="SMART" id="SM00355">
    <property type="entry name" value="ZnF_C2H2"/>
    <property type="match status" value="5"/>
</dbReference>
<keyword evidence="13" id="KW-1185">Reference proteome</keyword>
<feature type="compositionally biased region" description="Acidic residues" evidence="10">
    <location>
        <begin position="658"/>
        <end position="667"/>
    </location>
</feature>
<evidence type="ECO:0000256" key="6">
    <source>
        <dbReference type="ARBA" id="ARBA00023125"/>
    </source>
</evidence>
<feature type="domain" description="C2H2-type" evidence="11">
    <location>
        <begin position="174"/>
        <end position="201"/>
    </location>
</feature>
<feature type="region of interest" description="Disordered" evidence="10">
    <location>
        <begin position="1009"/>
        <end position="1053"/>
    </location>
</feature>
<feature type="compositionally biased region" description="Polar residues" evidence="10">
    <location>
        <begin position="444"/>
        <end position="469"/>
    </location>
</feature>
<proteinExistence type="predicted"/>
<evidence type="ECO:0000313" key="12">
    <source>
        <dbReference type="EMBL" id="KAG5265311.1"/>
    </source>
</evidence>
<dbReference type="FunFam" id="3.30.160.60:FF:000744">
    <property type="entry name" value="zinc finger E-box-binding homeobox 1"/>
    <property type="match status" value="1"/>
</dbReference>
<keyword evidence="8" id="KW-0539">Nucleus</keyword>
<feature type="domain" description="C2H2-type" evidence="11">
    <location>
        <begin position="202"/>
        <end position="229"/>
    </location>
</feature>
<name>A0AAV6FV09_9TELE</name>
<dbReference type="FunFam" id="3.30.160.60:FF:000013">
    <property type="entry name" value="Putative zinc finger E-box-binding homeobox 2"/>
    <property type="match status" value="1"/>
</dbReference>
<reference evidence="12" key="1">
    <citation type="submission" date="2020-10" db="EMBL/GenBank/DDBJ databases">
        <title>Chromosome-scale genome assembly of the Allis shad, Alosa alosa.</title>
        <authorList>
            <person name="Margot Z."/>
            <person name="Christophe K."/>
            <person name="Cabau C."/>
            <person name="Louis A."/>
            <person name="Berthelot C."/>
            <person name="Parey E."/>
            <person name="Roest Crollius H."/>
            <person name="Montfort J."/>
            <person name="Robinson-Rechavi M."/>
            <person name="Bucao C."/>
            <person name="Bouchez O."/>
            <person name="Gislard M."/>
            <person name="Lluch J."/>
            <person name="Milhes M."/>
            <person name="Lampietro C."/>
            <person name="Lopez Roques C."/>
            <person name="Donnadieu C."/>
            <person name="Braasch I."/>
            <person name="Desvignes T."/>
            <person name="Postlethwait J."/>
            <person name="Bobe J."/>
            <person name="Guiguen Y."/>
        </authorList>
    </citation>
    <scope>NUCLEOTIDE SEQUENCE</scope>
    <source>
        <strain evidence="12">M-15738</strain>
        <tissue evidence="12">Blood</tissue>
    </source>
</reference>
<dbReference type="InterPro" id="IPR013087">
    <property type="entry name" value="Znf_C2H2_type"/>
</dbReference>
<evidence type="ECO:0000256" key="4">
    <source>
        <dbReference type="ARBA" id="ARBA00022771"/>
    </source>
</evidence>
<evidence type="ECO:0000256" key="9">
    <source>
        <dbReference type="PROSITE-ProRule" id="PRU00042"/>
    </source>
</evidence>
<feature type="compositionally biased region" description="Low complexity" evidence="10">
    <location>
        <begin position="481"/>
        <end position="504"/>
    </location>
</feature>
<dbReference type="PANTHER" id="PTHR24391:SF17">
    <property type="entry name" value="ZINC FINGER E-BOX-BINDING HOMEOBOX 1"/>
    <property type="match status" value="1"/>
</dbReference>
<dbReference type="PROSITE" id="PS50157">
    <property type="entry name" value="ZINC_FINGER_C2H2_2"/>
    <property type="match status" value="5"/>
</dbReference>